<dbReference type="Gene3D" id="3.30.2290.10">
    <property type="entry name" value="PmbA/TldD superfamily"/>
    <property type="match status" value="1"/>
</dbReference>
<dbReference type="Pfam" id="PF01523">
    <property type="entry name" value="PmbA_TldD_1st"/>
    <property type="match status" value="1"/>
</dbReference>
<name>A0A2W1KSM5_ACIFR</name>
<dbReference type="GeneID" id="65279955"/>
<protein>
    <submittedName>
        <fullName evidence="6">Metalloprotease PmbA</fullName>
    </submittedName>
</protein>
<evidence type="ECO:0000259" key="4">
    <source>
        <dbReference type="Pfam" id="PF19289"/>
    </source>
</evidence>
<evidence type="ECO:0000313" key="7">
    <source>
        <dbReference type="Proteomes" id="UP000248886"/>
    </source>
</evidence>
<evidence type="ECO:0000256" key="2">
    <source>
        <dbReference type="SAM" id="MobiDB-lite"/>
    </source>
</evidence>
<dbReference type="OrthoDB" id="9803618at2"/>
<dbReference type="PANTHER" id="PTHR43421">
    <property type="entry name" value="METALLOPROTEASE PMBA"/>
    <property type="match status" value="1"/>
</dbReference>
<dbReference type="EMBL" id="QKQP01000001">
    <property type="protein sequence ID" value="PZD82321.1"/>
    <property type="molecule type" value="Genomic_DNA"/>
</dbReference>
<organism evidence="6 7">
    <name type="scientific">Acidithiobacillus ferrooxidans</name>
    <name type="common">Thiobacillus ferrooxidans</name>
    <dbReference type="NCBI Taxonomy" id="920"/>
    <lineage>
        <taxon>Bacteria</taxon>
        <taxon>Pseudomonadati</taxon>
        <taxon>Pseudomonadota</taxon>
        <taxon>Acidithiobacillia</taxon>
        <taxon>Acidithiobacillales</taxon>
        <taxon>Acidithiobacillaceae</taxon>
        <taxon>Acidithiobacillus</taxon>
    </lineage>
</organism>
<dbReference type="InterPro" id="IPR002510">
    <property type="entry name" value="Metalloprtase-TldD/E_N"/>
</dbReference>
<keyword evidence="6" id="KW-0645">Protease</keyword>
<accession>A0A2W1KSM5</accession>
<dbReference type="NCBIfam" id="NF008268">
    <property type="entry name" value="PRK11040.1"/>
    <property type="match status" value="1"/>
</dbReference>
<feature type="domain" description="Metalloprotease TldD/E N-terminal" evidence="3">
    <location>
        <begin position="33"/>
        <end position="97"/>
    </location>
</feature>
<dbReference type="PANTHER" id="PTHR43421:SF1">
    <property type="entry name" value="METALLOPROTEASE PMBA"/>
    <property type="match status" value="1"/>
</dbReference>
<dbReference type="InterPro" id="IPR045570">
    <property type="entry name" value="Metalloprtase-TldD/E_cen_dom"/>
</dbReference>
<feature type="compositionally biased region" description="Basic and acidic residues" evidence="2">
    <location>
        <begin position="145"/>
        <end position="154"/>
    </location>
</feature>
<feature type="domain" description="Metalloprotease TldD/E central" evidence="5">
    <location>
        <begin position="124"/>
        <end position="232"/>
    </location>
</feature>
<dbReference type="InterPro" id="IPR035068">
    <property type="entry name" value="TldD/PmbA_N"/>
</dbReference>
<dbReference type="Pfam" id="PF19289">
    <property type="entry name" value="PmbA_TldD_3rd"/>
    <property type="match status" value="1"/>
</dbReference>
<feature type="region of interest" description="Disordered" evidence="2">
    <location>
        <begin position="145"/>
        <end position="164"/>
    </location>
</feature>
<keyword evidence="6" id="KW-0378">Hydrolase</keyword>
<comment type="similarity">
    <text evidence="1">Belongs to the peptidase U62 family.</text>
</comment>
<evidence type="ECO:0000313" key="6">
    <source>
        <dbReference type="EMBL" id="PZD82321.1"/>
    </source>
</evidence>
<dbReference type="InterPro" id="IPR045569">
    <property type="entry name" value="Metalloprtase-TldD/E_C"/>
</dbReference>
<evidence type="ECO:0000259" key="5">
    <source>
        <dbReference type="Pfam" id="PF19290"/>
    </source>
</evidence>
<reference evidence="6 7" key="1">
    <citation type="submission" date="2018-06" db="EMBL/GenBank/DDBJ databases">
        <title>Draft sequence of Acidithiobacillus ferrooxidans CCM 4253.</title>
        <authorList>
            <person name="Moya-Beltran A."/>
            <person name="Castro M."/>
            <person name="Covarrubias P.C."/>
            <person name="Issotta F."/>
            <person name="Janiczek O."/>
            <person name="Mandl M."/>
            <person name="Kucera J."/>
            <person name="Quatrini R."/>
        </authorList>
    </citation>
    <scope>NUCLEOTIDE SEQUENCE [LARGE SCALE GENOMIC DNA]</scope>
    <source>
        <strain evidence="6 7">CCM 4253</strain>
    </source>
</reference>
<gene>
    <name evidence="6" type="ORF">DN052_04650</name>
</gene>
<dbReference type="SUPFAM" id="SSF111283">
    <property type="entry name" value="Putative modulator of DNA gyrase, PmbA/TldD"/>
    <property type="match status" value="1"/>
</dbReference>
<keyword evidence="6" id="KW-0482">Metalloprotease</keyword>
<dbReference type="GO" id="GO:0008237">
    <property type="term" value="F:metallopeptidase activity"/>
    <property type="evidence" value="ECO:0007669"/>
    <property type="project" value="UniProtKB-KW"/>
</dbReference>
<dbReference type="Proteomes" id="UP000248886">
    <property type="component" value="Unassembled WGS sequence"/>
</dbReference>
<comment type="caution">
    <text evidence="6">The sequence shown here is derived from an EMBL/GenBank/DDBJ whole genome shotgun (WGS) entry which is preliminary data.</text>
</comment>
<dbReference type="SMR" id="A0A2W1KSM5"/>
<evidence type="ECO:0000256" key="1">
    <source>
        <dbReference type="ARBA" id="ARBA00005836"/>
    </source>
</evidence>
<dbReference type="GO" id="GO:0005829">
    <property type="term" value="C:cytosol"/>
    <property type="evidence" value="ECO:0007669"/>
    <property type="project" value="TreeGrafter"/>
</dbReference>
<dbReference type="Pfam" id="PF19290">
    <property type="entry name" value="PmbA_TldD_2nd"/>
    <property type="match status" value="1"/>
</dbReference>
<feature type="domain" description="Metalloprotease TldD/E C-terminal" evidence="4">
    <location>
        <begin position="240"/>
        <end position="447"/>
    </location>
</feature>
<dbReference type="InterPro" id="IPR047657">
    <property type="entry name" value="PmbA"/>
</dbReference>
<dbReference type="AlphaFoldDB" id="A0A2W1KSM5"/>
<dbReference type="InterPro" id="IPR036059">
    <property type="entry name" value="TldD/PmbA_sf"/>
</dbReference>
<dbReference type="GO" id="GO:0006508">
    <property type="term" value="P:proteolysis"/>
    <property type="evidence" value="ECO:0007669"/>
    <property type="project" value="UniProtKB-KW"/>
</dbReference>
<evidence type="ECO:0000259" key="3">
    <source>
        <dbReference type="Pfam" id="PF01523"/>
    </source>
</evidence>
<proteinExistence type="inferred from homology"/>
<sequence>MSQAPHSTLDTSVLTQIVDDMLHLAREQGASAAEASASTGKGLSVTVRLGEVESIEYHQDKGLGVTVYLGQSKGSASTSDFSRKALSETVSAALTIARHTAADPFAGLADPELFAKTFPDLDLYHPWSIDADSAADLARRCEAAARESDPRIHNSEGGSLGTGEGSSVYGNSLGFMGSSRSSRHSLSCSVIAEDRNGGMQRDYWYDVARAADALATPETIGRTAAQRALRRLDARKVATTKAPVLFENQVASSLIGHLASAISGSSLYRKSSFLVDSLGKQLFPEHVRVYEEPLRRRGLGSCSFDGEGVATRNRDIVSGGVLEGYILDSYSARKLNMKTTGNAGGAHNLTLQPGKASLDELLHQMGHGLLVTELIGFGINMVTGDYSRGAAGFWVEHGEIQYPVEEITIAGTLQGMFQGMRAVGNDLLIHGNTGCPSILIDEMMIAGD</sequence>
<dbReference type="RefSeq" id="WP_012536228.1">
    <property type="nucleotide sequence ID" value="NZ_AP025160.1"/>
</dbReference>
<dbReference type="OMA" id="GGIYNWT"/>